<keyword evidence="1" id="KW-0813">Transport</keyword>
<gene>
    <name evidence="5" type="ORF">F1189_05105</name>
</gene>
<name>A0A5M6J1C3_9PROT</name>
<evidence type="ECO:0000313" key="5">
    <source>
        <dbReference type="EMBL" id="KAA5613438.1"/>
    </source>
</evidence>
<organism evidence="5 6">
    <name type="scientific">Rhodovastum atsumiense</name>
    <dbReference type="NCBI Taxonomy" id="504468"/>
    <lineage>
        <taxon>Bacteria</taxon>
        <taxon>Pseudomonadati</taxon>
        <taxon>Pseudomonadota</taxon>
        <taxon>Alphaproteobacteria</taxon>
        <taxon>Acetobacterales</taxon>
        <taxon>Acetobacteraceae</taxon>
        <taxon>Rhodovastum</taxon>
    </lineage>
</organism>
<dbReference type="PANTHER" id="PTHR42781:SF4">
    <property type="entry name" value="SPERMIDINE_PUTRESCINE IMPORT ATP-BINDING PROTEIN POTA"/>
    <property type="match status" value="1"/>
</dbReference>
<dbReference type="SMART" id="SM00382">
    <property type="entry name" value="AAA"/>
    <property type="match status" value="1"/>
</dbReference>
<dbReference type="PROSITE" id="PS50893">
    <property type="entry name" value="ABC_TRANSPORTER_2"/>
    <property type="match status" value="1"/>
</dbReference>
<dbReference type="RefSeq" id="WP_150039549.1">
    <property type="nucleotide sequence ID" value="NZ_OW485601.1"/>
</dbReference>
<dbReference type="InterPro" id="IPR003439">
    <property type="entry name" value="ABC_transporter-like_ATP-bd"/>
</dbReference>
<evidence type="ECO:0000256" key="3">
    <source>
        <dbReference type="ARBA" id="ARBA00022840"/>
    </source>
</evidence>
<dbReference type="EMBL" id="VWPK01000006">
    <property type="protein sequence ID" value="KAA5613438.1"/>
    <property type="molecule type" value="Genomic_DNA"/>
</dbReference>
<evidence type="ECO:0000313" key="6">
    <source>
        <dbReference type="Proteomes" id="UP000325255"/>
    </source>
</evidence>
<dbReference type="InterPro" id="IPR050093">
    <property type="entry name" value="ABC_SmlMolc_Importer"/>
</dbReference>
<dbReference type="SUPFAM" id="SSF52540">
    <property type="entry name" value="P-loop containing nucleoside triphosphate hydrolases"/>
    <property type="match status" value="1"/>
</dbReference>
<dbReference type="Pfam" id="PF00005">
    <property type="entry name" value="ABC_tran"/>
    <property type="match status" value="1"/>
</dbReference>
<proteinExistence type="predicted"/>
<protein>
    <submittedName>
        <fullName evidence="5">ATP-binding cassette domain-containing protein</fullName>
    </submittedName>
</protein>
<comment type="caution">
    <text evidence="5">The sequence shown here is derived from an EMBL/GenBank/DDBJ whole genome shotgun (WGS) entry which is preliminary data.</text>
</comment>
<dbReference type="PANTHER" id="PTHR42781">
    <property type="entry name" value="SPERMIDINE/PUTRESCINE IMPORT ATP-BINDING PROTEIN POTA"/>
    <property type="match status" value="1"/>
</dbReference>
<dbReference type="Gene3D" id="3.40.50.300">
    <property type="entry name" value="P-loop containing nucleotide triphosphate hydrolases"/>
    <property type="match status" value="1"/>
</dbReference>
<keyword evidence="6" id="KW-1185">Reference proteome</keyword>
<evidence type="ECO:0000259" key="4">
    <source>
        <dbReference type="PROSITE" id="PS50893"/>
    </source>
</evidence>
<reference evidence="5 6" key="1">
    <citation type="submission" date="2019-09" db="EMBL/GenBank/DDBJ databases">
        <title>Genome sequence of Rhodovastum atsumiense, a diverse member of the Acetobacteraceae family of non-sulfur purple photosynthetic bacteria.</title>
        <authorList>
            <person name="Meyer T."/>
            <person name="Kyndt J."/>
        </authorList>
    </citation>
    <scope>NUCLEOTIDE SEQUENCE [LARGE SCALE GENOMIC DNA]</scope>
    <source>
        <strain evidence="5 6">DSM 21279</strain>
    </source>
</reference>
<evidence type="ECO:0000256" key="2">
    <source>
        <dbReference type="ARBA" id="ARBA00022741"/>
    </source>
</evidence>
<dbReference type="GO" id="GO:0005524">
    <property type="term" value="F:ATP binding"/>
    <property type="evidence" value="ECO:0007669"/>
    <property type="project" value="UniProtKB-KW"/>
</dbReference>
<dbReference type="Proteomes" id="UP000325255">
    <property type="component" value="Unassembled WGS sequence"/>
</dbReference>
<keyword evidence="2" id="KW-0547">Nucleotide-binding</keyword>
<dbReference type="AlphaFoldDB" id="A0A5M6J1C3"/>
<evidence type="ECO:0000256" key="1">
    <source>
        <dbReference type="ARBA" id="ARBA00022448"/>
    </source>
</evidence>
<keyword evidence="3 5" id="KW-0067">ATP-binding</keyword>
<dbReference type="InterPro" id="IPR003593">
    <property type="entry name" value="AAA+_ATPase"/>
</dbReference>
<accession>A0A5M6J1C3</accession>
<feature type="domain" description="ABC transporter" evidence="4">
    <location>
        <begin position="24"/>
        <end position="264"/>
    </location>
</feature>
<sequence length="269" mass="28632">MPSSAGSEPASGVPASTGTIGPAVWLDRVAVALGGHTVLQDITLRVPAGAITAVVGRSGAGKTTLLRTLNGLVPPAEGEIGAAGIGPLGDAESWRRHRRRIATVFQNHALIDRLSALDNVLLGVADQRHPLSLLPWPRDLRRRAAEALDAVGMLGLANRPVSRLSGGERQRVGLARALVREPDLLLADEPFASVDPTLIAQLTRDFREAVHRRRLTVVIVLHQIETARALADRIVGLAEGRVVFEGTPAAFDQDGRGRIFHAVRPARAD</sequence>
<dbReference type="InterPro" id="IPR027417">
    <property type="entry name" value="P-loop_NTPase"/>
</dbReference>
<dbReference type="PROSITE" id="PS00211">
    <property type="entry name" value="ABC_TRANSPORTER_1"/>
    <property type="match status" value="1"/>
</dbReference>
<dbReference type="InterPro" id="IPR017871">
    <property type="entry name" value="ABC_transporter-like_CS"/>
</dbReference>
<dbReference type="OrthoDB" id="9810077at2"/>
<dbReference type="GO" id="GO:0016887">
    <property type="term" value="F:ATP hydrolysis activity"/>
    <property type="evidence" value="ECO:0007669"/>
    <property type="project" value="InterPro"/>
</dbReference>